<reference evidence="2" key="1">
    <citation type="journal article" date="2023" name="Mol. Phylogenet. Evol.">
        <title>Genome-scale phylogeny and comparative genomics of the fungal order Sordariales.</title>
        <authorList>
            <person name="Hensen N."/>
            <person name="Bonometti L."/>
            <person name="Westerberg I."/>
            <person name="Brannstrom I.O."/>
            <person name="Guillou S."/>
            <person name="Cros-Aarteil S."/>
            <person name="Calhoun S."/>
            <person name="Haridas S."/>
            <person name="Kuo A."/>
            <person name="Mondo S."/>
            <person name="Pangilinan J."/>
            <person name="Riley R."/>
            <person name="LaButti K."/>
            <person name="Andreopoulos B."/>
            <person name="Lipzen A."/>
            <person name="Chen C."/>
            <person name="Yan M."/>
            <person name="Daum C."/>
            <person name="Ng V."/>
            <person name="Clum A."/>
            <person name="Steindorff A."/>
            <person name="Ohm R.A."/>
            <person name="Martin F."/>
            <person name="Silar P."/>
            <person name="Natvig D.O."/>
            <person name="Lalanne C."/>
            <person name="Gautier V."/>
            <person name="Ament-Velasquez S.L."/>
            <person name="Kruys A."/>
            <person name="Hutchinson M.I."/>
            <person name="Powell A.J."/>
            <person name="Barry K."/>
            <person name="Miller A.N."/>
            <person name="Grigoriev I.V."/>
            <person name="Debuchy R."/>
            <person name="Gladieux P."/>
            <person name="Hiltunen Thoren M."/>
            <person name="Johannesson H."/>
        </authorList>
    </citation>
    <scope>NUCLEOTIDE SEQUENCE</scope>
    <source>
        <strain evidence="2">PSN293</strain>
    </source>
</reference>
<reference evidence="2" key="2">
    <citation type="submission" date="2023-05" db="EMBL/GenBank/DDBJ databases">
        <authorList>
            <consortium name="Lawrence Berkeley National Laboratory"/>
            <person name="Steindorff A."/>
            <person name="Hensen N."/>
            <person name="Bonometti L."/>
            <person name="Westerberg I."/>
            <person name="Brannstrom I.O."/>
            <person name="Guillou S."/>
            <person name="Cros-Aarteil S."/>
            <person name="Calhoun S."/>
            <person name="Haridas S."/>
            <person name="Kuo A."/>
            <person name="Mondo S."/>
            <person name="Pangilinan J."/>
            <person name="Riley R."/>
            <person name="Labutti K."/>
            <person name="Andreopoulos B."/>
            <person name="Lipzen A."/>
            <person name="Chen C."/>
            <person name="Yanf M."/>
            <person name="Daum C."/>
            <person name="Ng V."/>
            <person name="Clum A."/>
            <person name="Ohm R."/>
            <person name="Martin F."/>
            <person name="Silar P."/>
            <person name="Natvig D."/>
            <person name="Lalanne C."/>
            <person name="Gautier V."/>
            <person name="Ament-Velasquez S.L."/>
            <person name="Kruys A."/>
            <person name="Hutchinson M.I."/>
            <person name="Powell A.J."/>
            <person name="Barry K."/>
            <person name="Miller A.N."/>
            <person name="Grigoriev I.V."/>
            <person name="Debuchy R."/>
            <person name="Gladieux P."/>
            <person name="Thoren M.H."/>
            <person name="Johannesson H."/>
        </authorList>
    </citation>
    <scope>NUCLEOTIDE SEQUENCE</scope>
    <source>
        <strain evidence="2">PSN293</strain>
    </source>
</reference>
<evidence type="ECO:0000313" key="3">
    <source>
        <dbReference type="Proteomes" id="UP001301769"/>
    </source>
</evidence>
<dbReference type="PROSITE" id="PS51257">
    <property type="entry name" value="PROKAR_LIPOPROTEIN"/>
    <property type="match status" value="1"/>
</dbReference>
<keyword evidence="3" id="KW-1185">Reference proteome</keyword>
<keyword evidence="1" id="KW-0732">Signal</keyword>
<evidence type="ECO:0000256" key="1">
    <source>
        <dbReference type="SAM" id="SignalP"/>
    </source>
</evidence>
<proteinExistence type="predicted"/>
<name>A0AAN6XYV0_9PEZI</name>
<dbReference type="EMBL" id="MU858253">
    <property type="protein sequence ID" value="KAK4208216.1"/>
    <property type="molecule type" value="Genomic_DNA"/>
</dbReference>
<evidence type="ECO:0000313" key="2">
    <source>
        <dbReference type="EMBL" id="KAK4208216.1"/>
    </source>
</evidence>
<comment type="caution">
    <text evidence="2">The sequence shown here is derived from an EMBL/GenBank/DDBJ whole genome shotgun (WGS) entry which is preliminary data.</text>
</comment>
<sequence>MKWMSLGCTWWCWAAACESRQINMDEMAPCRQRPAIDKTSTAMDNCKVFDEVDVARLRLNLRLGSLGDCPLFKRSCTVEENVKLPGSGASIGTQGLARLRKIKPPWRQGWYGTLPAERSL</sequence>
<dbReference type="AlphaFoldDB" id="A0AAN6XYV0"/>
<accession>A0AAN6XYV0</accession>
<organism evidence="2 3">
    <name type="scientific">Rhypophila decipiens</name>
    <dbReference type="NCBI Taxonomy" id="261697"/>
    <lineage>
        <taxon>Eukaryota</taxon>
        <taxon>Fungi</taxon>
        <taxon>Dikarya</taxon>
        <taxon>Ascomycota</taxon>
        <taxon>Pezizomycotina</taxon>
        <taxon>Sordariomycetes</taxon>
        <taxon>Sordariomycetidae</taxon>
        <taxon>Sordariales</taxon>
        <taxon>Naviculisporaceae</taxon>
        <taxon>Rhypophila</taxon>
    </lineage>
</organism>
<feature type="signal peptide" evidence="1">
    <location>
        <begin position="1"/>
        <end position="19"/>
    </location>
</feature>
<feature type="chain" id="PRO_5043003592" description="Secreted protein" evidence="1">
    <location>
        <begin position="20"/>
        <end position="120"/>
    </location>
</feature>
<dbReference type="Proteomes" id="UP001301769">
    <property type="component" value="Unassembled WGS sequence"/>
</dbReference>
<gene>
    <name evidence="2" type="ORF">QBC37DRAFT_432279</name>
</gene>
<evidence type="ECO:0008006" key="4">
    <source>
        <dbReference type="Google" id="ProtNLM"/>
    </source>
</evidence>
<protein>
    <recommendedName>
        <fullName evidence="4">Secreted protein</fullName>
    </recommendedName>
</protein>